<feature type="compositionally biased region" description="Basic and acidic residues" evidence="1">
    <location>
        <begin position="647"/>
        <end position="659"/>
    </location>
</feature>
<protein>
    <submittedName>
        <fullName evidence="2">Uncharacterized protein</fullName>
    </submittedName>
</protein>
<evidence type="ECO:0000256" key="1">
    <source>
        <dbReference type="SAM" id="MobiDB-lite"/>
    </source>
</evidence>
<evidence type="ECO:0000313" key="2">
    <source>
        <dbReference type="EMBL" id="EGU88175.1"/>
    </source>
</evidence>
<dbReference type="OrthoDB" id="5102578at2759"/>
<dbReference type="AlphaFoldDB" id="F9F4I8"/>
<sequence length="707" mass="81261">MEPIGAAYTLTAAQFAGQVNQRGGNVAVRRAQVDYVLASFEEAKKYMSKDGIEEVHKYLRTGEWVQDQTNAGSHPAYRSRQIGDAVERMYEELSGHWGKFIPSDKPFYPRLADPDQERLLIMGDYRWRDFQVGRQASNNTIHVTIPEAKGHAAALSDNNNTNNKQKVLDGYLRAAAQLSAEINTESQLKGRDREVQLLQDQLRDSQQRNADLQRQVQEQTKLRRHAEHQTKMSQNRLKERQEQLQDAQDQLHETQQELQDMHHRYRESRMLLGKYEEKAKQVHHHISQSQPFSNRALEAASKTQSLLALGQQQSNKVLNLLSDPIEKFNAAAESSDLAVHDGTERVLDQQNSALAQVRAPRRMGYQQSCLVEAQEGPRWELEVNEYETTYEFSRRRAAYEDTNDHWQALKPLLANQPVFSRIAFWVLSFVFLLTKRNFSRLLQARLQGLALLYSQHPSAFTCTVSRRLPLSALVSECDHALDINMFRAKWENDSDDRKRRWRRTQVYMVLRSFAKAKEVMSDRAINELCEYLKRGTWNSTARNASRHPCYKHFKGTSPCPSPFSGPYYPYFFIIQALFPLGEALKGMYRDLSDLWEMDLDPTRPFYPRLADSEREFSLIMGQKPSPQVPGPGPVTMSSADQPQSPKVKAEQDSGEDNHALKRKAQPEMFSNNNSPDNDGEQLTSFRSDIKQETSEFQTQLHKDTTGS</sequence>
<reference evidence="2" key="1">
    <citation type="journal article" date="2012" name="Mol. Plant Microbe Interact.">
        <title>A highly conserved effector in Fusarium oxysporum is required for full virulence on Arabidopsis.</title>
        <authorList>
            <person name="Thatcher L.F."/>
            <person name="Gardiner D.M."/>
            <person name="Kazan K."/>
            <person name="Manners J."/>
        </authorList>
    </citation>
    <scope>NUCLEOTIDE SEQUENCE [LARGE SCALE GENOMIC DNA]</scope>
    <source>
        <strain evidence="2">Fo5176</strain>
    </source>
</reference>
<dbReference type="STRING" id="660025.F9F4I8"/>
<gene>
    <name evidence="2" type="ORF">FOXB_01313</name>
</gene>
<dbReference type="SUPFAM" id="SSF57997">
    <property type="entry name" value="Tropomyosin"/>
    <property type="match status" value="1"/>
</dbReference>
<accession>F9F4I8</accession>
<dbReference type="EMBL" id="AFQF01000478">
    <property type="protein sequence ID" value="EGU88175.1"/>
    <property type="molecule type" value="Genomic_DNA"/>
</dbReference>
<organism evidence="2">
    <name type="scientific">Fusarium oxysporum (strain Fo5176)</name>
    <name type="common">Fusarium vascular wilt</name>
    <dbReference type="NCBI Taxonomy" id="660025"/>
    <lineage>
        <taxon>Eukaryota</taxon>
        <taxon>Fungi</taxon>
        <taxon>Dikarya</taxon>
        <taxon>Ascomycota</taxon>
        <taxon>Pezizomycotina</taxon>
        <taxon>Sordariomycetes</taxon>
        <taxon>Hypocreomycetidae</taxon>
        <taxon>Hypocreales</taxon>
        <taxon>Nectriaceae</taxon>
        <taxon>Fusarium</taxon>
        <taxon>Fusarium oxysporum species complex</taxon>
    </lineage>
</organism>
<feature type="compositionally biased region" description="Basic and acidic residues" evidence="1">
    <location>
        <begin position="236"/>
        <end position="253"/>
    </location>
</feature>
<dbReference type="PaxDb" id="5507-FOXG_10625P0"/>
<feature type="region of interest" description="Disordered" evidence="1">
    <location>
        <begin position="621"/>
        <end position="707"/>
    </location>
</feature>
<comment type="caution">
    <text evidence="2">The sequence shown here is derived from an EMBL/GenBank/DDBJ whole genome shotgun (WGS) entry which is preliminary data.</text>
</comment>
<proteinExistence type="predicted"/>
<feature type="compositionally biased region" description="Polar residues" evidence="1">
    <location>
        <begin position="635"/>
        <end position="644"/>
    </location>
</feature>
<name>F9F4I8_FUSOF</name>
<feature type="region of interest" description="Disordered" evidence="1">
    <location>
        <begin position="221"/>
        <end position="253"/>
    </location>
</feature>
<feature type="compositionally biased region" description="Polar residues" evidence="1">
    <location>
        <begin position="668"/>
        <end position="686"/>
    </location>
</feature>